<dbReference type="RefSeq" id="WP_197998722.1">
    <property type="nucleotide sequence ID" value="NZ_CP037920.1"/>
</dbReference>
<dbReference type="KEGG" id="gaw:V144x_04100"/>
<gene>
    <name evidence="3" type="ORF">V144x_04100</name>
</gene>
<name>A0A517VPP1_9PLAN</name>
<feature type="chain" id="PRO_5021986175" description="DUF4159 domain-containing protein" evidence="1">
    <location>
        <begin position="24"/>
        <end position="229"/>
    </location>
</feature>
<keyword evidence="1" id="KW-0732">Signal</keyword>
<dbReference type="EMBL" id="CP037920">
    <property type="protein sequence ID" value="QDT94976.1"/>
    <property type="molecule type" value="Genomic_DNA"/>
</dbReference>
<dbReference type="Pfam" id="PF13709">
    <property type="entry name" value="DUF4159"/>
    <property type="match status" value="1"/>
</dbReference>
<evidence type="ECO:0000256" key="1">
    <source>
        <dbReference type="SAM" id="SignalP"/>
    </source>
</evidence>
<protein>
    <recommendedName>
        <fullName evidence="2">DUF4159 domain-containing protein</fullName>
    </recommendedName>
</protein>
<dbReference type="Proteomes" id="UP000318704">
    <property type="component" value="Chromosome"/>
</dbReference>
<dbReference type="AlphaFoldDB" id="A0A517VPP1"/>
<evidence type="ECO:0000313" key="3">
    <source>
        <dbReference type="EMBL" id="QDT94976.1"/>
    </source>
</evidence>
<feature type="domain" description="DUF4159" evidence="2">
    <location>
        <begin position="56"/>
        <end position="226"/>
    </location>
</feature>
<reference evidence="3 4" key="1">
    <citation type="submission" date="2019-03" db="EMBL/GenBank/DDBJ databases">
        <title>Deep-cultivation of Planctomycetes and their phenomic and genomic characterization uncovers novel biology.</title>
        <authorList>
            <person name="Wiegand S."/>
            <person name="Jogler M."/>
            <person name="Boedeker C."/>
            <person name="Pinto D."/>
            <person name="Vollmers J."/>
            <person name="Rivas-Marin E."/>
            <person name="Kohn T."/>
            <person name="Peeters S.H."/>
            <person name="Heuer A."/>
            <person name="Rast P."/>
            <person name="Oberbeckmann S."/>
            <person name="Bunk B."/>
            <person name="Jeske O."/>
            <person name="Meyerdierks A."/>
            <person name="Storesund J.E."/>
            <person name="Kallscheuer N."/>
            <person name="Luecker S."/>
            <person name="Lage O.M."/>
            <person name="Pohl T."/>
            <person name="Merkel B.J."/>
            <person name="Hornburger P."/>
            <person name="Mueller R.-W."/>
            <person name="Bruemmer F."/>
            <person name="Labrenz M."/>
            <person name="Spormann A.M."/>
            <person name="Op den Camp H."/>
            <person name="Overmann J."/>
            <person name="Amann R."/>
            <person name="Jetten M.S.M."/>
            <person name="Mascher T."/>
            <person name="Medema M.H."/>
            <person name="Devos D.P."/>
            <person name="Kaster A.-K."/>
            <person name="Ovreas L."/>
            <person name="Rohde M."/>
            <person name="Galperin M.Y."/>
            <person name="Jogler C."/>
        </authorList>
    </citation>
    <scope>NUCLEOTIDE SEQUENCE [LARGE SCALE GENOMIC DNA]</scope>
    <source>
        <strain evidence="3 4">V144</strain>
    </source>
</reference>
<dbReference type="InterPro" id="IPR025297">
    <property type="entry name" value="DUF4159"/>
</dbReference>
<evidence type="ECO:0000259" key="2">
    <source>
        <dbReference type="Pfam" id="PF13709"/>
    </source>
</evidence>
<organism evidence="3 4">
    <name type="scientific">Gimesia aquarii</name>
    <dbReference type="NCBI Taxonomy" id="2527964"/>
    <lineage>
        <taxon>Bacteria</taxon>
        <taxon>Pseudomonadati</taxon>
        <taxon>Planctomycetota</taxon>
        <taxon>Planctomycetia</taxon>
        <taxon>Planctomycetales</taxon>
        <taxon>Planctomycetaceae</taxon>
        <taxon>Gimesia</taxon>
    </lineage>
</organism>
<evidence type="ECO:0000313" key="4">
    <source>
        <dbReference type="Proteomes" id="UP000318704"/>
    </source>
</evidence>
<feature type="signal peptide" evidence="1">
    <location>
        <begin position="1"/>
        <end position="23"/>
    </location>
</feature>
<sequence precursor="true">MRKYKHFLKMFCISAAVVGFSFALCARLAAEDKRRGIVECANLIYAKNKSSVCFSPEFLKQIEKETNISTSSKFSKVNMESVKLYQYPFSVMTGEGDFSLSKIQRSNLRTYLMSGGFIVASAGCSSEEWAKSFRQEIGSIFPDVKLQKIDFSHPIFHTVHDINGLDRKKSSGQATLEGLEIDGKIVLIFSSDGLNDSSKAGGNCCCCGGNEIRNARQINVNLLAYTVTH</sequence>
<accession>A0A517VPP1</accession>
<dbReference type="Gene3D" id="3.40.50.12140">
    <property type="entry name" value="Domain of unknown function DUF4159"/>
    <property type="match status" value="1"/>
</dbReference>
<proteinExistence type="predicted"/>